<reference evidence="1 2" key="1">
    <citation type="submission" date="2024-09" db="EMBL/GenBank/DDBJ databases">
        <authorList>
            <person name="Sun Q."/>
            <person name="Mori K."/>
        </authorList>
    </citation>
    <scope>NUCLEOTIDE SEQUENCE [LARGE SCALE GENOMIC DNA]</scope>
    <source>
        <strain evidence="1 2">JCM 9767</strain>
    </source>
</reference>
<dbReference type="EMBL" id="JBHMDI010000046">
    <property type="protein sequence ID" value="MFB9349385.1"/>
    <property type="molecule type" value="Genomic_DNA"/>
</dbReference>
<protein>
    <submittedName>
        <fullName evidence="1">DUF6893 family small protein</fullName>
    </submittedName>
</protein>
<evidence type="ECO:0000313" key="1">
    <source>
        <dbReference type="EMBL" id="MFB9349385.1"/>
    </source>
</evidence>
<dbReference type="RefSeq" id="WP_380956182.1">
    <property type="nucleotide sequence ID" value="NZ_JBHMDI010000046.1"/>
</dbReference>
<dbReference type="Pfam" id="PF21833">
    <property type="entry name" value="DUF6893"/>
    <property type="match status" value="1"/>
</dbReference>
<accession>A0ABV5LB40</accession>
<comment type="caution">
    <text evidence="1">The sequence shown here is derived from an EMBL/GenBank/DDBJ whole genome shotgun (WGS) entry which is preliminary data.</text>
</comment>
<gene>
    <name evidence="1" type="ORF">ACFFUA_18270</name>
</gene>
<proteinExistence type="predicted"/>
<dbReference type="Proteomes" id="UP001589753">
    <property type="component" value="Unassembled WGS sequence"/>
</dbReference>
<sequence>MSKRLVGGAAAVLTLSALAAITVSLWPDVRRYLRIRRM</sequence>
<name>A0ABV5LB40_9ACTN</name>
<evidence type="ECO:0000313" key="2">
    <source>
        <dbReference type="Proteomes" id="UP001589753"/>
    </source>
</evidence>
<organism evidence="1 2">
    <name type="scientific">Streptomyces heliomycini</name>
    <dbReference type="NCBI Taxonomy" id="284032"/>
    <lineage>
        <taxon>Bacteria</taxon>
        <taxon>Bacillati</taxon>
        <taxon>Actinomycetota</taxon>
        <taxon>Actinomycetes</taxon>
        <taxon>Kitasatosporales</taxon>
        <taxon>Streptomycetaceae</taxon>
        <taxon>Streptomyces</taxon>
    </lineage>
</organism>
<dbReference type="InterPro" id="IPR054188">
    <property type="entry name" value="DUF6893"/>
</dbReference>
<keyword evidence="2" id="KW-1185">Reference proteome</keyword>